<dbReference type="Proteomes" id="UP000464262">
    <property type="component" value="Chromosome 2"/>
</dbReference>
<keyword evidence="3" id="KW-1185">Reference proteome</keyword>
<protein>
    <submittedName>
        <fullName evidence="2">Uncharacterized protein</fullName>
    </submittedName>
</protein>
<evidence type="ECO:0000313" key="3">
    <source>
        <dbReference type="Proteomes" id="UP000464262"/>
    </source>
</evidence>
<feature type="transmembrane region" description="Helical" evidence="1">
    <location>
        <begin position="51"/>
        <end position="71"/>
    </location>
</feature>
<dbReference type="RefSeq" id="WP_164650291.1">
    <property type="nucleotide sequence ID" value="NZ_CP047476.1"/>
</dbReference>
<organism evidence="2 3">
    <name type="scientific">Vibrio astriarenae</name>
    <dbReference type="NCBI Taxonomy" id="1481923"/>
    <lineage>
        <taxon>Bacteria</taxon>
        <taxon>Pseudomonadati</taxon>
        <taxon>Pseudomonadota</taxon>
        <taxon>Gammaproteobacteria</taxon>
        <taxon>Vibrionales</taxon>
        <taxon>Vibrionaceae</taxon>
        <taxon>Vibrio</taxon>
    </lineage>
</organism>
<dbReference type="AlphaFoldDB" id="A0A7Z2T6S4"/>
<dbReference type="EMBL" id="CP047476">
    <property type="protein sequence ID" value="QIA65391.1"/>
    <property type="molecule type" value="Genomic_DNA"/>
</dbReference>
<accession>A0A7Z2T6S4</accession>
<keyword evidence="1" id="KW-1133">Transmembrane helix</keyword>
<evidence type="ECO:0000313" key="2">
    <source>
        <dbReference type="EMBL" id="QIA65391.1"/>
    </source>
</evidence>
<proteinExistence type="predicted"/>
<keyword evidence="1" id="KW-0812">Transmembrane</keyword>
<feature type="transmembrane region" description="Helical" evidence="1">
    <location>
        <begin position="12"/>
        <end position="30"/>
    </location>
</feature>
<name>A0A7Z2T6S4_9VIBR</name>
<keyword evidence="1" id="KW-0472">Membrane</keyword>
<feature type="transmembrane region" description="Helical" evidence="1">
    <location>
        <begin position="77"/>
        <end position="95"/>
    </location>
</feature>
<gene>
    <name evidence="2" type="ORF">GT360_17785</name>
</gene>
<evidence type="ECO:0000256" key="1">
    <source>
        <dbReference type="SAM" id="Phobius"/>
    </source>
</evidence>
<dbReference type="KEGG" id="vas:GT360_17785"/>
<sequence>MSFFTFENISLFVAAISSLGLNTILIHIKCRALVEKGLQLLSPRVGLWKLYLFYGVISPTFIFISLCYFGALNILEVPLLVANVALVGLSIRKIRKKYLFAEKVRLMMAFSKVLEEKLHKK</sequence>
<reference evidence="2 3" key="1">
    <citation type="submission" date="2020-01" db="EMBL/GenBank/DDBJ databases">
        <title>Whole genome and functional gene identification of agarase of Vibrio HN897.</title>
        <authorList>
            <person name="Liu Y."/>
            <person name="Zhao Z."/>
        </authorList>
    </citation>
    <scope>NUCLEOTIDE SEQUENCE [LARGE SCALE GENOMIC DNA]</scope>
    <source>
        <strain evidence="2 3">HN897</strain>
    </source>
</reference>